<evidence type="ECO:0000313" key="2">
    <source>
        <dbReference type="Proteomes" id="UP000184420"/>
    </source>
</evidence>
<dbReference type="Proteomes" id="UP000184420">
    <property type="component" value="Unassembled WGS sequence"/>
</dbReference>
<name>A0A1M7LMF8_9BACT</name>
<dbReference type="STRING" id="1419482.SAMN05444266_11138"/>
<organism evidence="1 2">
    <name type="scientific">Chitinophaga jiangningensis</name>
    <dbReference type="NCBI Taxonomy" id="1419482"/>
    <lineage>
        <taxon>Bacteria</taxon>
        <taxon>Pseudomonadati</taxon>
        <taxon>Bacteroidota</taxon>
        <taxon>Chitinophagia</taxon>
        <taxon>Chitinophagales</taxon>
        <taxon>Chitinophagaceae</taxon>
        <taxon>Chitinophaga</taxon>
    </lineage>
</organism>
<dbReference type="AlphaFoldDB" id="A0A1M7LMF8"/>
<sequence>MIQTNIMAIQHRKEDYFEQLIAEAFQAFNRLIGNTSPTAMQELEMRIDELLKPSGLTLENMGKMPVAELETALQANPQNEQLLELAADTLQQQGNSTQQPTLAERAQWLYNYLMKHQGGNSISYSLLMKMKKPK</sequence>
<dbReference type="EMBL" id="FRBL01000011">
    <property type="protein sequence ID" value="SHM79175.1"/>
    <property type="molecule type" value="Genomic_DNA"/>
</dbReference>
<protein>
    <submittedName>
        <fullName evidence="1">Uncharacterized protein</fullName>
    </submittedName>
</protein>
<accession>A0A1M7LMF8</accession>
<evidence type="ECO:0000313" key="1">
    <source>
        <dbReference type="EMBL" id="SHM79175.1"/>
    </source>
</evidence>
<proteinExistence type="predicted"/>
<keyword evidence="2" id="KW-1185">Reference proteome</keyword>
<reference evidence="1 2" key="1">
    <citation type="submission" date="2016-11" db="EMBL/GenBank/DDBJ databases">
        <authorList>
            <person name="Jaros S."/>
            <person name="Januszkiewicz K."/>
            <person name="Wedrychowicz H."/>
        </authorList>
    </citation>
    <scope>NUCLEOTIDE SEQUENCE [LARGE SCALE GENOMIC DNA]</scope>
    <source>
        <strain evidence="1 2">DSM 27406</strain>
    </source>
</reference>
<gene>
    <name evidence="1" type="ORF">SAMN05444266_11138</name>
</gene>